<dbReference type="AlphaFoldDB" id="W4VCD1"/>
<feature type="coiled-coil region" evidence="1">
    <location>
        <begin position="6"/>
        <end position="37"/>
    </location>
</feature>
<keyword evidence="1" id="KW-0175">Coiled coil</keyword>
<accession>W4VCD1</accession>
<reference evidence="2" key="1">
    <citation type="journal article" date="2014" name="Genome Announc.">
        <title>Draft Genome Sequence of Clostridium straminisolvens Strain JCM 21531T, Isolated from a Cellulose-Degrading Bacterial Community.</title>
        <authorList>
            <person name="Yuki M."/>
            <person name="Oshima K."/>
            <person name="Suda W."/>
            <person name="Sakamoto M."/>
            <person name="Kitamura K."/>
            <person name="Iida T."/>
            <person name="Hattori M."/>
            <person name="Ohkuma M."/>
        </authorList>
    </citation>
    <scope>NUCLEOTIDE SEQUENCE [LARGE SCALE GENOMIC DNA]</scope>
    <source>
        <strain evidence="2">JCM 21531</strain>
    </source>
</reference>
<dbReference type="STRING" id="1294263.JCM21531_4040"/>
<evidence type="ECO:0000313" key="3">
    <source>
        <dbReference type="Proteomes" id="UP000019109"/>
    </source>
</evidence>
<keyword evidence="3" id="KW-1185">Reference proteome</keyword>
<dbReference type="Proteomes" id="UP000019109">
    <property type="component" value="Unassembled WGS sequence"/>
</dbReference>
<organism evidence="2 3">
    <name type="scientific">Acetivibrio straminisolvens JCM 21531</name>
    <dbReference type="NCBI Taxonomy" id="1294263"/>
    <lineage>
        <taxon>Bacteria</taxon>
        <taxon>Bacillati</taxon>
        <taxon>Bacillota</taxon>
        <taxon>Clostridia</taxon>
        <taxon>Eubacteriales</taxon>
        <taxon>Oscillospiraceae</taxon>
        <taxon>Acetivibrio</taxon>
    </lineage>
</organism>
<sequence>MDEEAVAKLKEEEKALHDELKAKRDALKKKIERIKLVAEYGEEAVAKIEAAQADFAKKEK</sequence>
<proteinExistence type="predicted"/>
<dbReference type="EMBL" id="BAVR01000070">
    <property type="protein sequence ID" value="GAE90428.1"/>
    <property type="molecule type" value="Genomic_DNA"/>
</dbReference>
<comment type="caution">
    <text evidence="2">The sequence shown here is derived from an EMBL/GenBank/DDBJ whole genome shotgun (WGS) entry which is preliminary data.</text>
</comment>
<evidence type="ECO:0000313" key="2">
    <source>
        <dbReference type="EMBL" id="GAE90428.1"/>
    </source>
</evidence>
<dbReference type="RefSeq" id="WP_243467759.1">
    <property type="nucleotide sequence ID" value="NZ_BAVR01000070.1"/>
</dbReference>
<gene>
    <name evidence="2" type="ORF">JCM21531_4040</name>
</gene>
<evidence type="ECO:0000256" key="1">
    <source>
        <dbReference type="SAM" id="Coils"/>
    </source>
</evidence>
<protein>
    <submittedName>
        <fullName evidence="2">Uncharacterized protein</fullName>
    </submittedName>
</protein>
<name>W4VCD1_9FIRM</name>